<proteinExistence type="predicted"/>
<dbReference type="AlphaFoldDB" id="A0A2T4Z8C2"/>
<keyword evidence="1" id="KW-0812">Transmembrane</keyword>
<reference evidence="2 3" key="1">
    <citation type="submission" date="2018-04" db="EMBL/GenBank/DDBJ databases">
        <title>Genomic Encyclopedia of Archaeal and Bacterial Type Strains, Phase II (KMG-II): from individual species to whole genera.</title>
        <authorList>
            <person name="Goeker M."/>
        </authorList>
    </citation>
    <scope>NUCLEOTIDE SEQUENCE [LARGE SCALE GENOMIC DNA]</scope>
    <source>
        <strain evidence="2 3">DSM 45169</strain>
    </source>
</reference>
<evidence type="ECO:0000313" key="3">
    <source>
        <dbReference type="Proteomes" id="UP000241639"/>
    </source>
</evidence>
<organism evidence="2 3">
    <name type="scientific">Desmospora activa DSM 45169</name>
    <dbReference type="NCBI Taxonomy" id="1121389"/>
    <lineage>
        <taxon>Bacteria</taxon>
        <taxon>Bacillati</taxon>
        <taxon>Bacillota</taxon>
        <taxon>Bacilli</taxon>
        <taxon>Bacillales</taxon>
        <taxon>Thermoactinomycetaceae</taxon>
        <taxon>Desmospora</taxon>
    </lineage>
</organism>
<comment type="caution">
    <text evidence="2">The sequence shown here is derived from an EMBL/GenBank/DDBJ whole genome shotgun (WGS) entry which is preliminary data.</text>
</comment>
<name>A0A2T4Z8C2_9BACL</name>
<gene>
    <name evidence="2" type="ORF">C8J48_0682</name>
</gene>
<dbReference type="EMBL" id="PZZP01000001">
    <property type="protein sequence ID" value="PTM58110.1"/>
    <property type="molecule type" value="Genomic_DNA"/>
</dbReference>
<protein>
    <submittedName>
        <fullName evidence="2">Uncharacterized protein</fullName>
    </submittedName>
</protein>
<evidence type="ECO:0000256" key="1">
    <source>
        <dbReference type="SAM" id="Phobius"/>
    </source>
</evidence>
<feature type="transmembrane region" description="Helical" evidence="1">
    <location>
        <begin position="30"/>
        <end position="49"/>
    </location>
</feature>
<dbReference type="OrthoDB" id="2440830at2"/>
<dbReference type="RefSeq" id="WP_107724959.1">
    <property type="nucleotide sequence ID" value="NZ_PZZP01000001.1"/>
</dbReference>
<sequence length="76" mass="8923">MWSIIGVLVVAAVLWMMEWRHLPPSMQKERWVFAIFMLVGTSLNVMWYLGWTLPNPADWLTAVYRPIIDWTAKVMG</sequence>
<accession>A0A2T4Z8C2</accession>
<keyword evidence="1" id="KW-0472">Membrane</keyword>
<evidence type="ECO:0000313" key="2">
    <source>
        <dbReference type="EMBL" id="PTM58110.1"/>
    </source>
</evidence>
<keyword evidence="1" id="KW-1133">Transmembrane helix</keyword>
<dbReference type="Proteomes" id="UP000241639">
    <property type="component" value="Unassembled WGS sequence"/>
</dbReference>
<keyword evidence="3" id="KW-1185">Reference proteome</keyword>